<dbReference type="Pfam" id="PF14295">
    <property type="entry name" value="PAN_4"/>
    <property type="match status" value="1"/>
</dbReference>
<evidence type="ECO:0000313" key="4">
    <source>
        <dbReference type="EMBL" id="KAL1853671.1"/>
    </source>
</evidence>
<dbReference type="Proteomes" id="UP001583177">
    <property type="component" value="Unassembled WGS sequence"/>
</dbReference>
<proteinExistence type="predicted"/>
<dbReference type="EMBL" id="JAWRVE010000146">
    <property type="protein sequence ID" value="KAL1853671.1"/>
    <property type="molecule type" value="Genomic_DNA"/>
</dbReference>
<keyword evidence="5" id="KW-1185">Reference proteome</keyword>
<keyword evidence="2" id="KW-1133">Transmembrane helix</keyword>
<protein>
    <recommendedName>
        <fullName evidence="3">Apple domain-containing protein</fullName>
    </recommendedName>
</protein>
<gene>
    <name evidence="4" type="ORF">Daus18300_011707</name>
</gene>
<sequence>MAAQYNQQAQGQYYQTPQAVEKGHTMGGAPQHMGYNPAQQQQFANGHNYNPAGHGYAPQASGYTQPPPSAPASSGVKRSACFALMAALFILLAAVIGLSAGLGVSQRNLRNTKADLARATESPSAATTVFVTPRPTATGTSTSSSASATPTPDTSNITCPGSNNTLYTAETNSSSSSKQFQQYCGIDFSGDQAVDVGSVKVTSMGACMDACASQSNCTGAGWGYLDGDNGTEHSCWMKANLTEPHNATADWAFAVLLNGNGTADPVSRRRSSSRRSSLWFWGA</sequence>
<feature type="compositionally biased region" description="Low complexity" evidence="1">
    <location>
        <begin position="132"/>
        <end position="155"/>
    </location>
</feature>
<reference evidence="4 5" key="1">
    <citation type="journal article" date="2024" name="IMA Fungus">
        <title>IMA Genome - F19 : A genome assembly and annotation guide to empower mycologists, including annotated draft genome sequences of Ceratocystis pirilliformis, Diaporthe australafricana, Fusarium ophioides, Paecilomyces lecythidis, and Sporothrix stenoceras.</title>
        <authorList>
            <person name="Aylward J."/>
            <person name="Wilson A.M."/>
            <person name="Visagie C.M."/>
            <person name="Spraker J."/>
            <person name="Barnes I."/>
            <person name="Buitendag C."/>
            <person name="Ceriani C."/>
            <person name="Del Mar Angel L."/>
            <person name="du Plessis D."/>
            <person name="Fuchs T."/>
            <person name="Gasser K."/>
            <person name="Kramer D."/>
            <person name="Li W."/>
            <person name="Munsamy K."/>
            <person name="Piso A."/>
            <person name="Price J.L."/>
            <person name="Sonnekus B."/>
            <person name="Thomas C."/>
            <person name="van der Nest A."/>
            <person name="van Dijk A."/>
            <person name="van Heerden A."/>
            <person name="van Vuuren N."/>
            <person name="Yilmaz N."/>
            <person name="Duong T.A."/>
            <person name="van der Merwe N.A."/>
            <person name="Wingfield M.J."/>
            <person name="Wingfield B.D."/>
        </authorList>
    </citation>
    <scope>NUCLEOTIDE SEQUENCE [LARGE SCALE GENOMIC DNA]</scope>
    <source>
        <strain evidence="4 5">CMW 18300</strain>
    </source>
</reference>
<dbReference type="InterPro" id="IPR003609">
    <property type="entry name" value="Pan_app"/>
</dbReference>
<organism evidence="4 5">
    <name type="scientific">Diaporthe australafricana</name>
    <dbReference type="NCBI Taxonomy" id="127596"/>
    <lineage>
        <taxon>Eukaryota</taxon>
        <taxon>Fungi</taxon>
        <taxon>Dikarya</taxon>
        <taxon>Ascomycota</taxon>
        <taxon>Pezizomycotina</taxon>
        <taxon>Sordariomycetes</taxon>
        <taxon>Sordariomycetidae</taxon>
        <taxon>Diaporthales</taxon>
        <taxon>Diaporthaceae</taxon>
        <taxon>Diaporthe</taxon>
    </lineage>
</organism>
<name>A0ABR3W5H4_9PEZI</name>
<evidence type="ECO:0000256" key="2">
    <source>
        <dbReference type="SAM" id="Phobius"/>
    </source>
</evidence>
<feature type="domain" description="Apple" evidence="3">
    <location>
        <begin position="195"/>
        <end position="238"/>
    </location>
</feature>
<evidence type="ECO:0000256" key="1">
    <source>
        <dbReference type="SAM" id="MobiDB-lite"/>
    </source>
</evidence>
<evidence type="ECO:0000259" key="3">
    <source>
        <dbReference type="Pfam" id="PF14295"/>
    </source>
</evidence>
<keyword evidence="2" id="KW-0812">Transmembrane</keyword>
<feature type="region of interest" description="Disordered" evidence="1">
    <location>
        <begin position="132"/>
        <end position="162"/>
    </location>
</feature>
<feature type="region of interest" description="Disordered" evidence="1">
    <location>
        <begin position="42"/>
        <end position="75"/>
    </location>
</feature>
<evidence type="ECO:0000313" key="5">
    <source>
        <dbReference type="Proteomes" id="UP001583177"/>
    </source>
</evidence>
<keyword evidence="2" id="KW-0472">Membrane</keyword>
<dbReference type="Gene3D" id="3.50.4.10">
    <property type="entry name" value="Hepatocyte Growth Factor"/>
    <property type="match status" value="1"/>
</dbReference>
<comment type="caution">
    <text evidence="4">The sequence shown here is derived from an EMBL/GenBank/DDBJ whole genome shotgun (WGS) entry which is preliminary data.</text>
</comment>
<feature type="transmembrane region" description="Helical" evidence="2">
    <location>
        <begin position="82"/>
        <end position="104"/>
    </location>
</feature>
<accession>A0ABR3W5H4</accession>